<keyword evidence="3" id="KW-1185">Reference proteome</keyword>
<dbReference type="InterPro" id="IPR002347">
    <property type="entry name" value="SDR_fam"/>
</dbReference>
<dbReference type="PANTHER" id="PTHR43157:SF31">
    <property type="entry name" value="PHOSPHATIDYLINOSITOL-GLYCAN BIOSYNTHESIS CLASS F PROTEIN"/>
    <property type="match status" value="1"/>
</dbReference>
<dbReference type="Pfam" id="PF00106">
    <property type="entry name" value="adh_short"/>
    <property type="match status" value="1"/>
</dbReference>
<dbReference type="InterPro" id="IPR036291">
    <property type="entry name" value="NAD(P)-bd_dom_sf"/>
</dbReference>
<gene>
    <name evidence="2" type="ORF">GC106_4750</name>
</gene>
<dbReference type="PRINTS" id="PR00081">
    <property type="entry name" value="GDHRDH"/>
</dbReference>
<sequence length="274" mass="29568">MHGRTVVVTGASAGVGAAAAAALADLGANVAVVGRSKEKTTEVARRIGGTPYFVDFASLDDVRRLADELDCPRIDVLANNAGLMNRGRQVTRDGHEMTFQVNHLAPFLLTSLLMDRLKAAPDARVISTASAAHAFARLDLDDLGFGERRYRANDAYATSKLANILFTQELARRAQGTSVTASAFHPGPVASEFFRDNSFVTKVLRSPVGRFAITPDEGAKPLVHLATVADAQSVNGAYFTRRGRRTPRRTNPELAARLWEVSERLVGIGDEPNR</sequence>
<evidence type="ECO:0000313" key="3">
    <source>
        <dbReference type="Proteomes" id="UP000763557"/>
    </source>
</evidence>
<accession>A0ABX2EW92</accession>
<evidence type="ECO:0000313" key="2">
    <source>
        <dbReference type="EMBL" id="NRN63274.1"/>
    </source>
</evidence>
<comment type="caution">
    <text evidence="2">The sequence shown here is derived from an EMBL/GenBank/DDBJ whole genome shotgun (WGS) entry which is preliminary data.</text>
</comment>
<dbReference type="SUPFAM" id="SSF51735">
    <property type="entry name" value="NAD(P)-binding Rossmann-fold domains"/>
    <property type="match status" value="1"/>
</dbReference>
<evidence type="ECO:0000256" key="1">
    <source>
        <dbReference type="ARBA" id="ARBA00023002"/>
    </source>
</evidence>
<dbReference type="EMBL" id="JAAATY010000001">
    <property type="protein sequence ID" value="NRN63274.1"/>
    <property type="molecule type" value="Genomic_DNA"/>
</dbReference>
<dbReference type="RefSeq" id="WP_173123824.1">
    <property type="nucleotide sequence ID" value="NZ_CBCSGW010000033.1"/>
</dbReference>
<organism evidence="2 3">
    <name type="scientific">Kibdelosporangium persicum</name>
    <dbReference type="NCBI Taxonomy" id="2698649"/>
    <lineage>
        <taxon>Bacteria</taxon>
        <taxon>Bacillati</taxon>
        <taxon>Actinomycetota</taxon>
        <taxon>Actinomycetes</taxon>
        <taxon>Pseudonocardiales</taxon>
        <taxon>Pseudonocardiaceae</taxon>
        <taxon>Kibdelosporangium</taxon>
    </lineage>
</organism>
<proteinExistence type="predicted"/>
<protein>
    <submittedName>
        <fullName evidence="2">Short-subunit dehydrogenase</fullName>
    </submittedName>
</protein>
<dbReference type="PANTHER" id="PTHR43157">
    <property type="entry name" value="PHOSPHATIDYLINOSITOL-GLYCAN BIOSYNTHESIS CLASS F PROTEIN-RELATED"/>
    <property type="match status" value="1"/>
</dbReference>
<name>A0ABX2EW92_9PSEU</name>
<reference evidence="2 3" key="1">
    <citation type="submission" date="2020-01" db="EMBL/GenBank/DDBJ databases">
        <title>Kibdelosporangium persica a novel Actinomycetes from a hot desert in Iran.</title>
        <authorList>
            <person name="Safaei N."/>
            <person name="Zaburannyi N."/>
            <person name="Mueller R."/>
            <person name="Wink J."/>
        </authorList>
    </citation>
    <scope>NUCLEOTIDE SEQUENCE [LARGE SCALE GENOMIC DNA]</scope>
    <source>
        <strain evidence="2 3">4NS15</strain>
    </source>
</reference>
<dbReference type="Proteomes" id="UP000763557">
    <property type="component" value="Unassembled WGS sequence"/>
</dbReference>
<dbReference type="Gene3D" id="3.40.50.720">
    <property type="entry name" value="NAD(P)-binding Rossmann-like Domain"/>
    <property type="match status" value="1"/>
</dbReference>
<keyword evidence="1" id="KW-0560">Oxidoreductase</keyword>